<name>K0T2F8_THAOC</name>
<dbReference type="EMBL" id="AGNL01006548">
    <property type="protein sequence ID" value="EJK71955.1"/>
    <property type="molecule type" value="Genomic_DNA"/>
</dbReference>
<accession>K0T2F8</accession>
<dbReference type="AlphaFoldDB" id="K0T2F8"/>
<reference evidence="2 3" key="1">
    <citation type="journal article" date="2012" name="Genome Biol.">
        <title>Genome and low-iron response of an oceanic diatom adapted to chronic iron limitation.</title>
        <authorList>
            <person name="Lommer M."/>
            <person name="Specht M."/>
            <person name="Roy A.S."/>
            <person name="Kraemer L."/>
            <person name="Andreson R."/>
            <person name="Gutowska M.A."/>
            <person name="Wolf J."/>
            <person name="Bergner S.V."/>
            <person name="Schilhabel M.B."/>
            <person name="Klostermeier U.C."/>
            <person name="Beiko R.G."/>
            <person name="Rosenstiel P."/>
            <person name="Hippler M."/>
            <person name="Laroche J."/>
        </authorList>
    </citation>
    <scope>NUCLEOTIDE SEQUENCE [LARGE SCALE GENOMIC DNA]</scope>
    <source>
        <strain evidence="2 3">CCMP1005</strain>
    </source>
</reference>
<feature type="compositionally biased region" description="Basic and acidic residues" evidence="1">
    <location>
        <begin position="254"/>
        <end position="268"/>
    </location>
</feature>
<feature type="compositionally biased region" description="Polar residues" evidence="1">
    <location>
        <begin position="320"/>
        <end position="331"/>
    </location>
</feature>
<proteinExistence type="predicted"/>
<keyword evidence="3" id="KW-1185">Reference proteome</keyword>
<feature type="compositionally biased region" description="Polar residues" evidence="1">
    <location>
        <begin position="114"/>
        <end position="127"/>
    </location>
</feature>
<feature type="non-terminal residue" evidence="2">
    <location>
        <position position="1"/>
    </location>
</feature>
<feature type="compositionally biased region" description="Polar residues" evidence="1">
    <location>
        <begin position="44"/>
        <end position="57"/>
    </location>
</feature>
<gene>
    <name evidence="2" type="ORF">THAOC_06557</name>
</gene>
<evidence type="ECO:0000313" key="2">
    <source>
        <dbReference type="EMBL" id="EJK71955.1"/>
    </source>
</evidence>
<evidence type="ECO:0000313" key="3">
    <source>
        <dbReference type="Proteomes" id="UP000266841"/>
    </source>
</evidence>
<comment type="caution">
    <text evidence="2">The sequence shown here is derived from an EMBL/GenBank/DDBJ whole genome shotgun (WGS) entry which is preliminary data.</text>
</comment>
<dbReference type="Proteomes" id="UP000266841">
    <property type="component" value="Unassembled WGS sequence"/>
</dbReference>
<feature type="region of interest" description="Disordered" evidence="1">
    <location>
        <begin position="1"/>
        <end position="331"/>
    </location>
</feature>
<organism evidence="2 3">
    <name type="scientific">Thalassiosira oceanica</name>
    <name type="common">Marine diatom</name>
    <dbReference type="NCBI Taxonomy" id="159749"/>
    <lineage>
        <taxon>Eukaryota</taxon>
        <taxon>Sar</taxon>
        <taxon>Stramenopiles</taxon>
        <taxon>Ochrophyta</taxon>
        <taxon>Bacillariophyta</taxon>
        <taxon>Coscinodiscophyceae</taxon>
        <taxon>Thalassiosirophycidae</taxon>
        <taxon>Thalassiosirales</taxon>
        <taxon>Thalassiosiraceae</taxon>
        <taxon>Thalassiosira</taxon>
    </lineage>
</organism>
<feature type="compositionally biased region" description="Acidic residues" evidence="1">
    <location>
        <begin position="203"/>
        <end position="214"/>
    </location>
</feature>
<sequence>SPGPDGWQPAGGEETQSVLGKFQLQECVPRTRSESAKRIRVSAQARSTARSGGSSDTIVDAGPCQSSAMETELTLMDGAEAVDEPARNGSASDGAAAASDDKEQPGPDEGADSDFNSDSSEFVLTNDNEGDVAPGSLSTGDKGAGSAASVAAEHLTSEQIEPVDGAAMSRPSDEEDTVASLELPGGTTNDAPNGADTGAAMMDDADGDAVDEERMESAQDLSKPTAVPYEDDVPIDAPVAGPPEESAETAATKGRLEDAAPKEERDKGGSVTPSEFPGNESPPSAVLNFHERQSLSPPRRFTASLPPSLPPSRRRPFVCSQGTPARTTSIS</sequence>
<protein>
    <submittedName>
        <fullName evidence="2">Uncharacterized protein</fullName>
    </submittedName>
</protein>
<evidence type="ECO:0000256" key="1">
    <source>
        <dbReference type="SAM" id="MobiDB-lite"/>
    </source>
</evidence>
<feature type="compositionally biased region" description="Low complexity" evidence="1">
    <location>
        <begin position="89"/>
        <end position="98"/>
    </location>
</feature>